<organism evidence="1 2">
    <name type="scientific">Alteromonas aestuariivivens</name>
    <dbReference type="NCBI Taxonomy" id="1938339"/>
    <lineage>
        <taxon>Bacteria</taxon>
        <taxon>Pseudomonadati</taxon>
        <taxon>Pseudomonadota</taxon>
        <taxon>Gammaproteobacteria</taxon>
        <taxon>Alteromonadales</taxon>
        <taxon>Alteromonadaceae</taxon>
        <taxon>Alteromonas/Salinimonas group</taxon>
        <taxon>Alteromonas</taxon>
    </lineage>
</organism>
<comment type="caution">
    <text evidence="1">The sequence shown here is derived from an EMBL/GenBank/DDBJ whole genome shotgun (WGS) entry which is preliminary data.</text>
</comment>
<name>A0A3D8M2P3_9ALTE</name>
<dbReference type="Proteomes" id="UP000256561">
    <property type="component" value="Unassembled WGS sequence"/>
</dbReference>
<dbReference type="OrthoDB" id="9110673at2"/>
<keyword evidence="2" id="KW-1185">Reference proteome</keyword>
<dbReference type="AlphaFoldDB" id="A0A3D8M2P3"/>
<accession>A0A3D8M2P3</accession>
<dbReference type="EMBL" id="QRHA01000023">
    <property type="protein sequence ID" value="RDV23880.1"/>
    <property type="molecule type" value="Genomic_DNA"/>
</dbReference>
<dbReference type="RefSeq" id="WP_115594595.1">
    <property type="nucleotide sequence ID" value="NZ_QRHA01000023.1"/>
</dbReference>
<evidence type="ECO:0000313" key="1">
    <source>
        <dbReference type="EMBL" id="RDV23880.1"/>
    </source>
</evidence>
<gene>
    <name evidence="1" type="ORF">DXV75_16895</name>
</gene>
<proteinExistence type="predicted"/>
<reference evidence="2" key="1">
    <citation type="submission" date="2018-08" db="EMBL/GenBank/DDBJ databases">
        <authorList>
            <person name="Zhang J."/>
            <person name="Du Z.-J."/>
        </authorList>
    </citation>
    <scope>NUCLEOTIDE SEQUENCE [LARGE SCALE GENOMIC DNA]</scope>
    <source>
        <strain evidence="2">KCTC 52655</strain>
    </source>
</reference>
<evidence type="ECO:0000313" key="2">
    <source>
        <dbReference type="Proteomes" id="UP000256561"/>
    </source>
</evidence>
<sequence>MKFDLSNMSAAELDELIKSAAAQRIKTQIPHDKEPGAQVDATYNPAWKAVLTEQNLLLLNLCKPGYGWQSFAFPETEIKNLYQTLSKVISVSESISKKSGSKH</sequence>
<protein>
    <submittedName>
        <fullName evidence="1">Uncharacterized protein</fullName>
    </submittedName>
</protein>